<evidence type="ECO:0008006" key="3">
    <source>
        <dbReference type="Google" id="ProtNLM"/>
    </source>
</evidence>
<dbReference type="AlphaFoldDB" id="A0A640V0E7"/>
<reference evidence="1 2" key="1">
    <citation type="submission" date="2019-12" db="EMBL/GenBank/DDBJ databases">
        <title>Whole genome shotgun sequence of Streptomyces tubercidicus NBRC 13090.</title>
        <authorList>
            <person name="Ichikawa N."/>
            <person name="Kimura A."/>
            <person name="Kitahashi Y."/>
            <person name="Komaki H."/>
            <person name="Tamura T."/>
        </authorList>
    </citation>
    <scope>NUCLEOTIDE SEQUENCE [LARGE SCALE GENOMIC DNA]</scope>
    <source>
        <strain evidence="1 2">NBRC 13090</strain>
    </source>
</reference>
<evidence type="ECO:0000313" key="1">
    <source>
        <dbReference type="EMBL" id="GFE41167.1"/>
    </source>
</evidence>
<proteinExistence type="predicted"/>
<dbReference type="PANTHER" id="PTHR33415:SF12">
    <property type="entry name" value="PROTEIN EMBRYO DEFECTIVE 514"/>
    <property type="match status" value="1"/>
</dbReference>
<keyword evidence="2" id="KW-1185">Reference proteome</keyword>
<dbReference type="InterPro" id="IPR044673">
    <property type="entry name" value="DCL-like"/>
</dbReference>
<comment type="caution">
    <text evidence="1">The sequence shown here is derived from an EMBL/GenBank/DDBJ whole genome shotgun (WGS) entry which is preliminary data.</text>
</comment>
<evidence type="ECO:0000313" key="2">
    <source>
        <dbReference type="Proteomes" id="UP000431826"/>
    </source>
</evidence>
<organism evidence="1 2">
    <name type="scientific">Streptomyces tubercidicus</name>
    <dbReference type="NCBI Taxonomy" id="47759"/>
    <lineage>
        <taxon>Bacteria</taxon>
        <taxon>Bacillati</taxon>
        <taxon>Actinomycetota</taxon>
        <taxon>Actinomycetes</taxon>
        <taxon>Kitasatosporales</taxon>
        <taxon>Streptomycetaceae</taxon>
        <taxon>Streptomyces</taxon>
    </lineage>
</organism>
<name>A0A640V0E7_9ACTN</name>
<dbReference type="Proteomes" id="UP000431826">
    <property type="component" value="Unassembled WGS sequence"/>
</dbReference>
<dbReference type="PANTHER" id="PTHR33415">
    <property type="entry name" value="PROTEIN EMBRYO DEFECTIVE 514"/>
    <property type="match status" value="1"/>
</dbReference>
<gene>
    <name evidence="1" type="ORF">Stube_58400</name>
</gene>
<dbReference type="EMBL" id="BLIR01000003">
    <property type="protein sequence ID" value="GFE41167.1"/>
    <property type="molecule type" value="Genomic_DNA"/>
</dbReference>
<dbReference type="Gene3D" id="3.10.450.40">
    <property type="match status" value="1"/>
</dbReference>
<dbReference type="Pfam" id="PF11523">
    <property type="entry name" value="DUF3223"/>
    <property type="match status" value="1"/>
</dbReference>
<protein>
    <recommendedName>
        <fullName evidence="3">DUF3223 domain-containing protein</fullName>
    </recommendedName>
</protein>
<accession>A0A640V0E7</accession>
<sequence length="218" mass="24768">MAMPEFWIGHRRYRTKGEAKEAVRAVLYRYPMGSIVDQEGDHQLLLDLLDKHHEAEDKVGPGIDAFAIAPPQRGPYPGFEVLRTDGSRIDFSYQTCLSRPTYRQQVMNVMRDEVKTHVNTYFEARKEAGSLTSDQSGVHLNSSNTAVSYFRGPSFVVIAEEFAGTVGGWEAIEMTPSTEPGLGRFRDRQLAQQWCSHHQERAVLGLLSSQENQRRPRR</sequence>